<dbReference type="Gene3D" id="3.40.630.120">
    <property type="match status" value="1"/>
</dbReference>
<evidence type="ECO:0000259" key="1">
    <source>
        <dbReference type="Pfam" id="PF18082"/>
    </source>
</evidence>
<proteinExistence type="predicted"/>
<dbReference type="EMBL" id="CP159218">
    <property type="protein sequence ID" value="XCG62318.1"/>
    <property type="molecule type" value="Genomic_DNA"/>
</dbReference>
<organism evidence="3">
    <name type="scientific">Nakamurella sp. A5-74</name>
    <dbReference type="NCBI Taxonomy" id="3158264"/>
    <lineage>
        <taxon>Bacteria</taxon>
        <taxon>Bacillati</taxon>
        <taxon>Actinomycetota</taxon>
        <taxon>Actinomycetes</taxon>
        <taxon>Nakamurellales</taxon>
        <taxon>Nakamurellaceae</taxon>
        <taxon>Nakamurella</taxon>
    </lineage>
</organism>
<gene>
    <name evidence="3" type="ORF">ABLG96_13735</name>
</gene>
<evidence type="ECO:0000313" key="3">
    <source>
        <dbReference type="EMBL" id="XCG62318.1"/>
    </source>
</evidence>
<dbReference type="Pfam" id="PF18164">
    <property type="entry name" value="GNAT_C"/>
    <property type="match status" value="1"/>
</dbReference>
<sequence>MTHTTTPDDLLAPLVPDVFAQRLVELGVPHGWIDDVLRHAAGLTEPRREHLRACAAVLDGLAGGTAGMPEYPSGPAAGLDFVVLFAGLLPRLRRLEALRRVDPLITAATVADLGRHLAVHRGRHGTLGFDEQQWFGLHITGQLHQVGRLQFQRLTAGTAAAEVGAAGGKVTPEDVVLSVHIPRFLGPMSPAACDAAIARAHGFFAQHFPADRITAAVCWSWLLDPQLDERLPHSNIAAFQHRFTPMGSPRVDDRAPLNFGFVRPDLPLDEQPRSTSLERTVLDVLQDGGHWHIGAGWFPW</sequence>
<feature type="domain" description="GNAT-like C-terminal" evidence="2">
    <location>
        <begin position="143"/>
        <end position="298"/>
    </location>
</feature>
<reference evidence="3" key="1">
    <citation type="submission" date="2024-05" db="EMBL/GenBank/DDBJ databases">
        <authorList>
            <person name="Cai S.Y."/>
            <person name="Jin L.M."/>
            <person name="Li H.R."/>
        </authorList>
    </citation>
    <scope>NUCLEOTIDE SEQUENCE</scope>
    <source>
        <strain evidence="3">A5-74</strain>
    </source>
</reference>
<keyword evidence="3" id="KW-0808">Transferase</keyword>
<keyword evidence="3" id="KW-0012">Acyltransferase</keyword>
<dbReference type="InterPro" id="IPR041273">
    <property type="entry name" value="NAT_N"/>
</dbReference>
<dbReference type="GO" id="GO:0016746">
    <property type="term" value="F:acyltransferase activity"/>
    <property type="evidence" value="ECO:0007669"/>
    <property type="project" value="UniProtKB-KW"/>
</dbReference>
<dbReference type="InterPro" id="IPR041644">
    <property type="entry name" value="GNAT_C"/>
</dbReference>
<dbReference type="Pfam" id="PF18082">
    <property type="entry name" value="NAT_N"/>
    <property type="match status" value="1"/>
</dbReference>
<protein>
    <submittedName>
        <fullName evidence="3">Acyltransferase domain-containing protein</fullName>
    </submittedName>
</protein>
<dbReference type="RefSeq" id="WP_353647933.1">
    <property type="nucleotide sequence ID" value="NZ_CP159218.1"/>
</dbReference>
<name>A0AAU8DJJ4_9ACTN</name>
<dbReference type="AlphaFoldDB" id="A0AAU8DJJ4"/>
<evidence type="ECO:0000259" key="2">
    <source>
        <dbReference type="Pfam" id="PF18164"/>
    </source>
</evidence>
<feature type="domain" description="N-acyltransferase N-terminal" evidence="1">
    <location>
        <begin position="22"/>
        <end position="141"/>
    </location>
</feature>
<accession>A0AAU8DJJ4</accession>